<accession>A0ABS2TES9</accession>
<evidence type="ECO:0000313" key="12">
    <source>
        <dbReference type="EMBL" id="MBM9433160.1"/>
    </source>
</evidence>
<dbReference type="EMBL" id="JAFFJS010000003">
    <property type="protein sequence ID" value="MBM9433160.1"/>
    <property type="molecule type" value="Genomic_DNA"/>
</dbReference>
<name>A0ABS2TES9_9ACTO</name>
<dbReference type="Proteomes" id="UP000705983">
    <property type="component" value="Unassembled WGS sequence"/>
</dbReference>
<evidence type="ECO:0000256" key="7">
    <source>
        <dbReference type="ARBA" id="ARBA00022833"/>
    </source>
</evidence>
<organism evidence="12 13">
    <name type="scientific">Flaviflexus equikiangi</name>
    <dbReference type="NCBI Taxonomy" id="2758573"/>
    <lineage>
        <taxon>Bacteria</taxon>
        <taxon>Bacillati</taxon>
        <taxon>Actinomycetota</taxon>
        <taxon>Actinomycetes</taxon>
        <taxon>Actinomycetales</taxon>
        <taxon>Actinomycetaceae</taxon>
        <taxon>Flaviflexus</taxon>
    </lineage>
</organism>
<protein>
    <submittedName>
        <fullName evidence="12">Laccase domain-containing protein</fullName>
    </submittedName>
</protein>
<sequence length="240" mass="25092">MLLRADLPGVCAGFTTRANGGDFAGNLAYHVGDRAENVDHWRAELERQVGPLSWMTQVHGTTVIDAGSDTPEADGLVVRRGQGGAVMVADCAPLLLLGAAGAEVTAGAVVHVGRAGLLGGIAHRAVAALRDAGADTVSAVIGPAICGSCYEVGETMAAEAERTLPGSSCVTRWGTPGIDIPASLARQLRESGVDVDVWDMCTMEDERFFSHRRQAGQAGRFAGFLVLNRDTPDRLDLDVL</sequence>
<dbReference type="InterPro" id="IPR003730">
    <property type="entry name" value="Cu_polyphenol_OxRdtase"/>
</dbReference>
<comment type="similarity">
    <text evidence="3">Belongs to the purine nucleoside phosphorylase YfiH/LACC1 family.</text>
</comment>
<dbReference type="RefSeq" id="WP_182173891.1">
    <property type="nucleotide sequence ID" value="NZ_CP059676.1"/>
</dbReference>
<dbReference type="PANTHER" id="PTHR30616:SF2">
    <property type="entry name" value="PURINE NUCLEOSIDE PHOSPHORYLASE LACC1"/>
    <property type="match status" value="1"/>
</dbReference>
<evidence type="ECO:0000256" key="8">
    <source>
        <dbReference type="ARBA" id="ARBA00023008"/>
    </source>
</evidence>
<dbReference type="InterPro" id="IPR011324">
    <property type="entry name" value="Cytotoxic_necrot_fac-like_cat"/>
</dbReference>
<evidence type="ECO:0000256" key="6">
    <source>
        <dbReference type="ARBA" id="ARBA00022801"/>
    </source>
</evidence>
<keyword evidence="8" id="KW-0186">Copper</keyword>
<evidence type="ECO:0000256" key="1">
    <source>
        <dbReference type="ARBA" id="ARBA00000553"/>
    </source>
</evidence>
<dbReference type="SUPFAM" id="SSF64438">
    <property type="entry name" value="CNF1/YfiH-like putative cysteine hydrolases"/>
    <property type="match status" value="1"/>
</dbReference>
<comment type="catalytic activity">
    <reaction evidence="10">
        <text>adenosine + phosphate = alpha-D-ribose 1-phosphate + adenine</text>
        <dbReference type="Rhea" id="RHEA:27642"/>
        <dbReference type="ChEBI" id="CHEBI:16335"/>
        <dbReference type="ChEBI" id="CHEBI:16708"/>
        <dbReference type="ChEBI" id="CHEBI:43474"/>
        <dbReference type="ChEBI" id="CHEBI:57720"/>
        <dbReference type="EC" id="2.4.2.1"/>
    </reaction>
    <physiologicalReaction direction="left-to-right" evidence="10">
        <dbReference type="Rhea" id="RHEA:27643"/>
    </physiologicalReaction>
</comment>
<evidence type="ECO:0000256" key="5">
    <source>
        <dbReference type="ARBA" id="ARBA00022723"/>
    </source>
</evidence>
<keyword evidence="13" id="KW-1185">Reference proteome</keyword>
<keyword evidence="6" id="KW-0378">Hydrolase</keyword>
<evidence type="ECO:0000256" key="2">
    <source>
        <dbReference type="ARBA" id="ARBA00003215"/>
    </source>
</evidence>
<evidence type="ECO:0000256" key="11">
    <source>
        <dbReference type="ARBA" id="ARBA00049893"/>
    </source>
</evidence>
<evidence type="ECO:0000256" key="4">
    <source>
        <dbReference type="ARBA" id="ARBA00022679"/>
    </source>
</evidence>
<evidence type="ECO:0000256" key="3">
    <source>
        <dbReference type="ARBA" id="ARBA00007353"/>
    </source>
</evidence>
<proteinExistence type="inferred from homology"/>
<comment type="function">
    <text evidence="2">Purine nucleoside enzyme that catalyzes the phosphorolysis of adenosine and inosine nucleosides, yielding D-ribose 1-phosphate and the respective free bases, adenine and hypoxanthine. Also catalyzes the phosphorolysis of S-methyl-5'-thioadenosine into adenine and S-methyl-5-thio-alpha-D-ribose 1-phosphate. Also has adenosine deaminase activity.</text>
</comment>
<comment type="caution">
    <text evidence="12">The sequence shown here is derived from an EMBL/GenBank/DDBJ whole genome shotgun (WGS) entry which is preliminary data.</text>
</comment>
<evidence type="ECO:0000256" key="10">
    <source>
        <dbReference type="ARBA" id="ARBA00048968"/>
    </source>
</evidence>
<reference evidence="13" key="1">
    <citation type="submission" date="2021-02" db="EMBL/GenBank/DDBJ databases">
        <title>Leucobacter sp. CX169.</title>
        <authorList>
            <person name="Cheng Y."/>
        </authorList>
    </citation>
    <scope>NUCLEOTIDE SEQUENCE [LARGE SCALE GENOMIC DNA]</scope>
    <source>
        <strain evidence="13">JY899</strain>
    </source>
</reference>
<comment type="catalytic activity">
    <reaction evidence="9">
        <text>adenosine + H2O + H(+) = inosine + NH4(+)</text>
        <dbReference type="Rhea" id="RHEA:24408"/>
        <dbReference type="ChEBI" id="CHEBI:15377"/>
        <dbReference type="ChEBI" id="CHEBI:15378"/>
        <dbReference type="ChEBI" id="CHEBI:16335"/>
        <dbReference type="ChEBI" id="CHEBI:17596"/>
        <dbReference type="ChEBI" id="CHEBI:28938"/>
        <dbReference type="EC" id="3.5.4.4"/>
    </reaction>
    <physiologicalReaction direction="left-to-right" evidence="9">
        <dbReference type="Rhea" id="RHEA:24409"/>
    </physiologicalReaction>
</comment>
<dbReference type="CDD" id="cd16833">
    <property type="entry name" value="YfiH"/>
    <property type="match status" value="1"/>
</dbReference>
<dbReference type="Pfam" id="PF02578">
    <property type="entry name" value="Cu-oxidase_4"/>
    <property type="match status" value="1"/>
</dbReference>
<gene>
    <name evidence="12" type="ORF">JVW63_05545</name>
</gene>
<keyword evidence="7" id="KW-0862">Zinc</keyword>
<evidence type="ECO:0000313" key="13">
    <source>
        <dbReference type="Proteomes" id="UP000705983"/>
    </source>
</evidence>
<evidence type="ECO:0000256" key="9">
    <source>
        <dbReference type="ARBA" id="ARBA00047989"/>
    </source>
</evidence>
<comment type="catalytic activity">
    <reaction evidence="1">
        <text>inosine + phosphate = alpha-D-ribose 1-phosphate + hypoxanthine</text>
        <dbReference type="Rhea" id="RHEA:27646"/>
        <dbReference type="ChEBI" id="CHEBI:17368"/>
        <dbReference type="ChEBI" id="CHEBI:17596"/>
        <dbReference type="ChEBI" id="CHEBI:43474"/>
        <dbReference type="ChEBI" id="CHEBI:57720"/>
        <dbReference type="EC" id="2.4.2.1"/>
    </reaction>
    <physiologicalReaction direction="left-to-right" evidence="1">
        <dbReference type="Rhea" id="RHEA:27647"/>
    </physiologicalReaction>
</comment>
<keyword evidence="5" id="KW-0479">Metal-binding</keyword>
<comment type="catalytic activity">
    <reaction evidence="11">
        <text>S-methyl-5'-thioadenosine + phosphate = 5-(methylsulfanyl)-alpha-D-ribose 1-phosphate + adenine</text>
        <dbReference type="Rhea" id="RHEA:11852"/>
        <dbReference type="ChEBI" id="CHEBI:16708"/>
        <dbReference type="ChEBI" id="CHEBI:17509"/>
        <dbReference type="ChEBI" id="CHEBI:43474"/>
        <dbReference type="ChEBI" id="CHEBI:58533"/>
        <dbReference type="EC" id="2.4.2.28"/>
    </reaction>
    <physiologicalReaction direction="left-to-right" evidence="11">
        <dbReference type="Rhea" id="RHEA:11853"/>
    </physiologicalReaction>
</comment>
<dbReference type="Gene3D" id="3.60.140.10">
    <property type="entry name" value="CNF1/YfiH-like putative cysteine hydrolases"/>
    <property type="match status" value="1"/>
</dbReference>
<dbReference type="InterPro" id="IPR038371">
    <property type="entry name" value="Cu_polyphenol_OxRdtase_sf"/>
</dbReference>
<dbReference type="PANTHER" id="PTHR30616">
    <property type="entry name" value="UNCHARACTERIZED PROTEIN YFIH"/>
    <property type="match status" value="1"/>
</dbReference>
<keyword evidence="4" id="KW-0808">Transferase</keyword>